<dbReference type="HOGENOM" id="CLU_012949_2_0_1"/>
<evidence type="ECO:0000256" key="5">
    <source>
        <dbReference type="RuleBase" id="RU362059"/>
    </source>
</evidence>
<gene>
    <name evidence="6" type="ORF">DAPPUDRAFT_243524</name>
</gene>
<accession>E9GJ11</accession>
<dbReference type="eggNOG" id="KOG1192">
    <property type="taxonomic scope" value="Eukaryota"/>
</dbReference>
<dbReference type="PANTHER" id="PTHR48043:SF159">
    <property type="entry name" value="EG:EG0003.4 PROTEIN-RELATED"/>
    <property type="match status" value="1"/>
</dbReference>
<comment type="catalytic activity">
    <reaction evidence="5">
        <text>glucuronate acceptor + UDP-alpha-D-glucuronate = acceptor beta-D-glucuronoside + UDP + H(+)</text>
        <dbReference type="Rhea" id="RHEA:21032"/>
        <dbReference type="ChEBI" id="CHEBI:15378"/>
        <dbReference type="ChEBI" id="CHEBI:58052"/>
        <dbReference type="ChEBI" id="CHEBI:58223"/>
        <dbReference type="ChEBI" id="CHEBI:132367"/>
        <dbReference type="ChEBI" id="CHEBI:132368"/>
        <dbReference type="EC" id="2.4.1.17"/>
    </reaction>
</comment>
<dbReference type="Proteomes" id="UP000000305">
    <property type="component" value="Unassembled WGS sequence"/>
</dbReference>
<dbReference type="KEGG" id="dpx:DAPPUDRAFT_243524"/>
<dbReference type="GO" id="GO:0016020">
    <property type="term" value="C:membrane"/>
    <property type="evidence" value="ECO:0007669"/>
    <property type="project" value="UniProtKB-SubCell"/>
</dbReference>
<dbReference type="STRING" id="6669.E9GJ11"/>
<dbReference type="InParanoid" id="E9GJ11"/>
<keyword evidence="7" id="KW-1185">Reference proteome</keyword>
<dbReference type="Pfam" id="PF00201">
    <property type="entry name" value="UDPGT"/>
    <property type="match status" value="1"/>
</dbReference>
<dbReference type="EC" id="2.4.1.17" evidence="5"/>
<proteinExistence type="inferred from homology"/>
<dbReference type="GO" id="GO:0015020">
    <property type="term" value="F:glucuronosyltransferase activity"/>
    <property type="evidence" value="ECO:0007669"/>
    <property type="project" value="UniProtKB-EC"/>
</dbReference>
<sequence length="313" mass="36038">MMGNWPSPWQLDAIGSTLGFDHYPNLILNFGDEMNLWQRTINTLSGLVALYYWRWNVMTVVDRIASETLSIDNLTTIEEIEQRYLSLFIFNTHFSLNYQLPPTSSVIQAAGLNCAPPQPLTQDLESFIDGSGDDGCIILSFGSILKGVDLPDDVRRLFLSTFSRLKQRVIWKWEDESKLGKDDFIPPNVKFMSWLPQQDLLGHPKVRLFITHGGLNSIQEAVYHKVPLIILPVFVDQPINARIAQNVFYDAIQQILSDPSYKERIDKLSAVMQDQMESPMDRVIYWIEYVIRHEGGSHLRTSSQRHLEKYANY</sequence>
<organism evidence="6 7">
    <name type="scientific">Daphnia pulex</name>
    <name type="common">Water flea</name>
    <dbReference type="NCBI Taxonomy" id="6669"/>
    <lineage>
        <taxon>Eukaryota</taxon>
        <taxon>Metazoa</taxon>
        <taxon>Ecdysozoa</taxon>
        <taxon>Arthropoda</taxon>
        <taxon>Crustacea</taxon>
        <taxon>Branchiopoda</taxon>
        <taxon>Diplostraca</taxon>
        <taxon>Cladocera</taxon>
        <taxon>Anomopoda</taxon>
        <taxon>Daphniidae</taxon>
        <taxon>Daphnia</taxon>
    </lineage>
</organism>
<comment type="subcellular location">
    <subcellularLocation>
        <location evidence="5">Membrane</location>
        <topology evidence="5">Single-pass membrane protein</topology>
    </subcellularLocation>
</comment>
<dbReference type="InterPro" id="IPR035595">
    <property type="entry name" value="UDP_glycos_trans_CS"/>
</dbReference>
<evidence type="ECO:0000256" key="2">
    <source>
        <dbReference type="ARBA" id="ARBA00022676"/>
    </source>
</evidence>
<dbReference type="PANTHER" id="PTHR48043">
    <property type="entry name" value="EG:EG0003.4 PROTEIN-RELATED"/>
    <property type="match status" value="1"/>
</dbReference>
<dbReference type="GO" id="GO:0008194">
    <property type="term" value="F:UDP-glycosyltransferase activity"/>
    <property type="evidence" value="ECO:0000318"/>
    <property type="project" value="GO_Central"/>
</dbReference>
<keyword evidence="2 4" id="KW-0328">Glycosyltransferase</keyword>
<reference evidence="6 7" key="1">
    <citation type="journal article" date="2011" name="Science">
        <title>The ecoresponsive genome of Daphnia pulex.</title>
        <authorList>
            <person name="Colbourne J.K."/>
            <person name="Pfrender M.E."/>
            <person name="Gilbert D."/>
            <person name="Thomas W.K."/>
            <person name="Tucker A."/>
            <person name="Oakley T.H."/>
            <person name="Tokishita S."/>
            <person name="Aerts A."/>
            <person name="Arnold G.J."/>
            <person name="Basu M.K."/>
            <person name="Bauer D.J."/>
            <person name="Caceres C.E."/>
            <person name="Carmel L."/>
            <person name="Casola C."/>
            <person name="Choi J.H."/>
            <person name="Detter J.C."/>
            <person name="Dong Q."/>
            <person name="Dusheyko S."/>
            <person name="Eads B.D."/>
            <person name="Frohlich T."/>
            <person name="Geiler-Samerotte K.A."/>
            <person name="Gerlach D."/>
            <person name="Hatcher P."/>
            <person name="Jogdeo S."/>
            <person name="Krijgsveld J."/>
            <person name="Kriventseva E.V."/>
            <person name="Kultz D."/>
            <person name="Laforsch C."/>
            <person name="Lindquist E."/>
            <person name="Lopez J."/>
            <person name="Manak J.R."/>
            <person name="Muller J."/>
            <person name="Pangilinan J."/>
            <person name="Patwardhan R.P."/>
            <person name="Pitluck S."/>
            <person name="Pritham E.J."/>
            <person name="Rechtsteiner A."/>
            <person name="Rho M."/>
            <person name="Rogozin I.B."/>
            <person name="Sakarya O."/>
            <person name="Salamov A."/>
            <person name="Schaack S."/>
            <person name="Shapiro H."/>
            <person name="Shiga Y."/>
            <person name="Skalitzky C."/>
            <person name="Smith Z."/>
            <person name="Souvorov A."/>
            <person name="Sung W."/>
            <person name="Tang Z."/>
            <person name="Tsuchiya D."/>
            <person name="Tu H."/>
            <person name="Vos H."/>
            <person name="Wang M."/>
            <person name="Wolf Y.I."/>
            <person name="Yamagata H."/>
            <person name="Yamada T."/>
            <person name="Ye Y."/>
            <person name="Shaw J.R."/>
            <person name="Andrews J."/>
            <person name="Crease T.J."/>
            <person name="Tang H."/>
            <person name="Lucas S.M."/>
            <person name="Robertson H.M."/>
            <person name="Bork P."/>
            <person name="Koonin E.V."/>
            <person name="Zdobnov E.M."/>
            <person name="Grigoriev I.V."/>
            <person name="Lynch M."/>
            <person name="Boore J.L."/>
        </authorList>
    </citation>
    <scope>NUCLEOTIDE SEQUENCE [LARGE SCALE GENOMIC DNA]</scope>
</reference>
<dbReference type="PhylomeDB" id="E9GJ11"/>
<evidence type="ECO:0000256" key="3">
    <source>
        <dbReference type="ARBA" id="ARBA00022679"/>
    </source>
</evidence>
<dbReference type="OMA" id="FIFNTHF"/>
<dbReference type="SUPFAM" id="SSF53756">
    <property type="entry name" value="UDP-Glycosyltransferase/glycogen phosphorylase"/>
    <property type="match status" value="1"/>
</dbReference>
<dbReference type="InterPro" id="IPR002213">
    <property type="entry name" value="UDP_glucos_trans"/>
</dbReference>
<evidence type="ECO:0000313" key="7">
    <source>
        <dbReference type="Proteomes" id="UP000000305"/>
    </source>
</evidence>
<evidence type="ECO:0000256" key="4">
    <source>
        <dbReference type="RuleBase" id="RU003718"/>
    </source>
</evidence>
<dbReference type="FunFam" id="3.40.50.2000:FF:000021">
    <property type="entry name" value="UDP-glucuronosyltransferase"/>
    <property type="match status" value="1"/>
</dbReference>
<dbReference type="PROSITE" id="PS00375">
    <property type="entry name" value="UDPGT"/>
    <property type="match status" value="1"/>
</dbReference>
<dbReference type="FunCoup" id="E9GJ11">
    <property type="interactions" value="4"/>
</dbReference>
<dbReference type="OrthoDB" id="5835829at2759"/>
<dbReference type="AlphaFoldDB" id="E9GJ11"/>
<comment type="similarity">
    <text evidence="1 4">Belongs to the UDP-glycosyltransferase family.</text>
</comment>
<dbReference type="CDD" id="cd03784">
    <property type="entry name" value="GT1_Gtf-like"/>
    <property type="match status" value="1"/>
</dbReference>
<protein>
    <recommendedName>
        <fullName evidence="5">UDP-glucuronosyltransferase</fullName>
        <ecNumber evidence="5">2.4.1.17</ecNumber>
    </recommendedName>
</protein>
<dbReference type="Gene3D" id="3.40.50.2000">
    <property type="entry name" value="Glycogen Phosphorylase B"/>
    <property type="match status" value="1"/>
</dbReference>
<dbReference type="EMBL" id="GL732547">
    <property type="protein sequence ID" value="EFX80362.1"/>
    <property type="molecule type" value="Genomic_DNA"/>
</dbReference>
<evidence type="ECO:0000313" key="6">
    <source>
        <dbReference type="EMBL" id="EFX80362.1"/>
    </source>
</evidence>
<name>E9GJ11_DAPPU</name>
<keyword evidence="3 4" id="KW-0808">Transferase</keyword>
<dbReference type="InterPro" id="IPR050271">
    <property type="entry name" value="UDP-glycosyltransferase"/>
</dbReference>
<evidence type="ECO:0000256" key="1">
    <source>
        <dbReference type="ARBA" id="ARBA00009995"/>
    </source>
</evidence>